<proteinExistence type="predicted"/>
<keyword evidence="2" id="KW-1185">Reference proteome</keyword>
<protein>
    <submittedName>
        <fullName evidence="1">Uncharacterized protein</fullName>
    </submittedName>
</protein>
<sequence length="137" mass="15393">MTNPLDNPEYCFGVSNEMCEIFLHFNGDDVDDIGCYECLPHLSEANIKLNEFSKLDMVIDKEDLSFGTSIPHCPPSHPHCHPSSSRSSSLVLTPSSPPFFINKKVSDLQNLWIVLVIEPGVFYLVSLVEFRANTSQF</sequence>
<dbReference type="Proteomes" id="UP001054945">
    <property type="component" value="Unassembled WGS sequence"/>
</dbReference>
<organism evidence="1 2">
    <name type="scientific">Caerostris extrusa</name>
    <name type="common">Bark spider</name>
    <name type="synonym">Caerostris bankana</name>
    <dbReference type="NCBI Taxonomy" id="172846"/>
    <lineage>
        <taxon>Eukaryota</taxon>
        <taxon>Metazoa</taxon>
        <taxon>Ecdysozoa</taxon>
        <taxon>Arthropoda</taxon>
        <taxon>Chelicerata</taxon>
        <taxon>Arachnida</taxon>
        <taxon>Araneae</taxon>
        <taxon>Araneomorphae</taxon>
        <taxon>Entelegynae</taxon>
        <taxon>Araneoidea</taxon>
        <taxon>Araneidae</taxon>
        <taxon>Caerostris</taxon>
    </lineage>
</organism>
<dbReference type="EMBL" id="BPLR01008307">
    <property type="protein sequence ID" value="GIY23745.1"/>
    <property type="molecule type" value="Genomic_DNA"/>
</dbReference>
<name>A0AAV4RPU8_CAEEX</name>
<reference evidence="1 2" key="1">
    <citation type="submission" date="2021-06" db="EMBL/GenBank/DDBJ databases">
        <title>Caerostris extrusa draft genome.</title>
        <authorList>
            <person name="Kono N."/>
            <person name="Arakawa K."/>
        </authorList>
    </citation>
    <scope>NUCLEOTIDE SEQUENCE [LARGE SCALE GENOMIC DNA]</scope>
</reference>
<comment type="caution">
    <text evidence="1">The sequence shown here is derived from an EMBL/GenBank/DDBJ whole genome shotgun (WGS) entry which is preliminary data.</text>
</comment>
<gene>
    <name evidence="1" type="ORF">CEXT_669321</name>
</gene>
<accession>A0AAV4RPU8</accession>
<evidence type="ECO:0000313" key="1">
    <source>
        <dbReference type="EMBL" id="GIY23745.1"/>
    </source>
</evidence>
<dbReference type="AlphaFoldDB" id="A0AAV4RPU8"/>
<evidence type="ECO:0000313" key="2">
    <source>
        <dbReference type="Proteomes" id="UP001054945"/>
    </source>
</evidence>